<evidence type="ECO:0000313" key="2">
    <source>
        <dbReference type="EMBL" id="XCG63842.1"/>
    </source>
</evidence>
<proteinExistence type="predicted"/>
<protein>
    <submittedName>
        <fullName evidence="2">Uncharacterized protein</fullName>
    </submittedName>
</protein>
<name>A0AAU8DNJ8_9ACTN</name>
<keyword evidence="1" id="KW-0472">Membrane</keyword>
<keyword evidence="1" id="KW-1133">Transmembrane helix</keyword>
<reference evidence="2" key="1">
    <citation type="submission" date="2024-05" db="EMBL/GenBank/DDBJ databases">
        <authorList>
            <person name="Cai S.Y."/>
            <person name="Jin L.M."/>
            <person name="Li H.R."/>
        </authorList>
    </citation>
    <scope>NUCLEOTIDE SEQUENCE</scope>
    <source>
        <strain evidence="2">A5-74</strain>
    </source>
</reference>
<feature type="transmembrane region" description="Helical" evidence="1">
    <location>
        <begin position="49"/>
        <end position="74"/>
    </location>
</feature>
<sequence length="120" mass="12963">MTTQDQAVELDDVAYGPSWATLFTGLFSSIAVLLGAIGVLCIAADDSGILASFALLASPWLLVFTVAGFALLVWAQRVERLRHLSVPRPVVFLVVASVFVVAAMFVMGQIRYGWGSVIWF</sequence>
<gene>
    <name evidence="2" type="ORF">ABLG96_00355</name>
</gene>
<accession>A0AAU8DNJ8</accession>
<dbReference type="EMBL" id="CP159218">
    <property type="protein sequence ID" value="XCG63842.1"/>
    <property type="molecule type" value="Genomic_DNA"/>
</dbReference>
<evidence type="ECO:0000256" key="1">
    <source>
        <dbReference type="SAM" id="Phobius"/>
    </source>
</evidence>
<dbReference type="AlphaFoldDB" id="A0AAU8DNJ8"/>
<feature type="transmembrane region" description="Helical" evidence="1">
    <location>
        <begin position="86"/>
        <end position="106"/>
    </location>
</feature>
<keyword evidence="1" id="KW-0812">Transmembrane</keyword>
<feature type="transmembrane region" description="Helical" evidence="1">
    <location>
        <begin position="20"/>
        <end position="42"/>
    </location>
</feature>
<dbReference type="RefSeq" id="WP_353649457.1">
    <property type="nucleotide sequence ID" value="NZ_CP159218.1"/>
</dbReference>
<organism evidence="2">
    <name type="scientific">Nakamurella sp. A5-74</name>
    <dbReference type="NCBI Taxonomy" id="3158264"/>
    <lineage>
        <taxon>Bacteria</taxon>
        <taxon>Bacillati</taxon>
        <taxon>Actinomycetota</taxon>
        <taxon>Actinomycetes</taxon>
        <taxon>Nakamurellales</taxon>
        <taxon>Nakamurellaceae</taxon>
        <taxon>Nakamurella</taxon>
    </lineage>
</organism>